<dbReference type="EMBL" id="BGZK01000139">
    <property type="protein sequence ID" value="GBP22390.1"/>
    <property type="molecule type" value="Genomic_DNA"/>
</dbReference>
<proteinExistence type="predicted"/>
<name>A0A4C1U8F7_EUMVA</name>
<reference evidence="1 2" key="1">
    <citation type="journal article" date="2019" name="Commun. Biol.">
        <title>The bagworm genome reveals a unique fibroin gene that provides high tensile strength.</title>
        <authorList>
            <person name="Kono N."/>
            <person name="Nakamura H."/>
            <person name="Ohtoshi R."/>
            <person name="Tomita M."/>
            <person name="Numata K."/>
            <person name="Arakawa K."/>
        </authorList>
    </citation>
    <scope>NUCLEOTIDE SEQUENCE [LARGE SCALE GENOMIC DNA]</scope>
</reference>
<accession>A0A4C1U8F7</accession>
<evidence type="ECO:0000313" key="2">
    <source>
        <dbReference type="Proteomes" id="UP000299102"/>
    </source>
</evidence>
<sequence>MHTHSNVNTCATSTNGQAVQLTASGTCVNAFVKANRNRRTVTRDVYSRLACEEGRPNVRTYPTHTHRIPSRPVTSSLVTPLRICTYSIDHVNYAAHISAV</sequence>
<comment type="caution">
    <text evidence="1">The sequence shown here is derived from an EMBL/GenBank/DDBJ whole genome shotgun (WGS) entry which is preliminary data.</text>
</comment>
<evidence type="ECO:0000313" key="1">
    <source>
        <dbReference type="EMBL" id="GBP22390.1"/>
    </source>
</evidence>
<organism evidence="1 2">
    <name type="scientific">Eumeta variegata</name>
    <name type="common">Bagworm moth</name>
    <name type="synonym">Eumeta japonica</name>
    <dbReference type="NCBI Taxonomy" id="151549"/>
    <lineage>
        <taxon>Eukaryota</taxon>
        <taxon>Metazoa</taxon>
        <taxon>Ecdysozoa</taxon>
        <taxon>Arthropoda</taxon>
        <taxon>Hexapoda</taxon>
        <taxon>Insecta</taxon>
        <taxon>Pterygota</taxon>
        <taxon>Neoptera</taxon>
        <taxon>Endopterygota</taxon>
        <taxon>Lepidoptera</taxon>
        <taxon>Glossata</taxon>
        <taxon>Ditrysia</taxon>
        <taxon>Tineoidea</taxon>
        <taxon>Psychidae</taxon>
        <taxon>Oiketicinae</taxon>
        <taxon>Eumeta</taxon>
    </lineage>
</organism>
<dbReference type="Proteomes" id="UP000299102">
    <property type="component" value="Unassembled WGS sequence"/>
</dbReference>
<protein>
    <submittedName>
        <fullName evidence="1">Uncharacterized protein</fullName>
    </submittedName>
</protein>
<gene>
    <name evidence="1" type="ORF">EVAR_11906_1</name>
</gene>
<dbReference type="AlphaFoldDB" id="A0A4C1U8F7"/>
<keyword evidence="2" id="KW-1185">Reference proteome</keyword>